<evidence type="ECO:0000256" key="1">
    <source>
        <dbReference type="SAM" id="Phobius"/>
    </source>
</evidence>
<keyword evidence="1" id="KW-1133">Transmembrane helix</keyword>
<keyword evidence="1" id="KW-0812">Transmembrane</keyword>
<dbReference type="EMBL" id="JABBWE010000031">
    <property type="protein sequence ID" value="KAG1793349.1"/>
    <property type="molecule type" value="Genomic_DNA"/>
</dbReference>
<dbReference type="GeneID" id="64600442"/>
<dbReference type="EMBL" id="JABBWE010000031">
    <property type="protein sequence ID" value="KAG1793351.1"/>
    <property type="molecule type" value="Genomic_DNA"/>
</dbReference>
<evidence type="ECO:0000313" key="3">
    <source>
        <dbReference type="EMBL" id="KAG1793351.1"/>
    </source>
</evidence>
<evidence type="ECO:0000313" key="2">
    <source>
        <dbReference type="EMBL" id="KAG1793349.1"/>
    </source>
</evidence>
<name>A0A9P7AQM9_9AGAM</name>
<keyword evidence="1" id="KW-0472">Membrane</keyword>
<dbReference type="RefSeq" id="XP_041159805.1">
    <property type="nucleotide sequence ID" value="XM_041306678.1"/>
</dbReference>
<proteinExistence type="predicted"/>
<feature type="transmembrane region" description="Helical" evidence="1">
    <location>
        <begin position="34"/>
        <end position="50"/>
    </location>
</feature>
<dbReference type="Proteomes" id="UP000719766">
    <property type="component" value="Unassembled WGS sequence"/>
</dbReference>
<reference evidence="2" key="1">
    <citation type="journal article" date="2020" name="New Phytol.">
        <title>Comparative genomics reveals dynamic genome evolution in host specialist ectomycorrhizal fungi.</title>
        <authorList>
            <person name="Lofgren L.A."/>
            <person name="Nguyen N.H."/>
            <person name="Vilgalys R."/>
            <person name="Ruytinx J."/>
            <person name="Liao H.L."/>
            <person name="Branco S."/>
            <person name="Kuo A."/>
            <person name="LaButti K."/>
            <person name="Lipzen A."/>
            <person name="Andreopoulos W."/>
            <person name="Pangilinan J."/>
            <person name="Riley R."/>
            <person name="Hundley H."/>
            <person name="Na H."/>
            <person name="Barry K."/>
            <person name="Grigoriev I.V."/>
            <person name="Stajich J.E."/>
            <person name="Kennedy P.G."/>
        </authorList>
    </citation>
    <scope>NUCLEOTIDE SEQUENCE</scope>
    <source>
        <strain evidence="2">S12</strain>
    </source>
</reference>
<comment type="caution">
    <text evidence="2">The sequence shown here is derived from an EMBL/GenBank/DDBJ whole genome shotgun (WGS) entry which is preliminary data.</text>
</comment>
<protein>
    <submittedName>
        <fullName evidence="2">Uncharacterized protein</fullName>
    </submittedName>
</protein>
<sequence length="177" mass="19293">MTQSDHTGSLPPILAITTFRHHSFLLGPSCSSRLVYLLSLVLLIFPSVVVRRPYSSEPRQQLLACTGRLRWTTSVGGVHTLCMRRAERPVIQGTQHVEIAVKMASSSHRGSCTPTPVAIDSMASLSIMISRLGLRNPALDLPFRAFIFIPDGVTDLSTDFPFLVVDAAISDGHAVEI</sequence>
<gene>
    <name evidence="2" type="ORF">HD556DRAFT_1443785</name>
    <name evidence="3" type="ORF">HD556DRAFT_1443789</name>
</gene>
<organism evidence="2 4">
    <name type="scientific">Suillus plorans</name>
    <dbReference type="NCBI Taxonomy" id="116603"/>
    <lineage>
        <taxon>Eukaryota</taxon>
        <taxon>Fungi</taxon>
        <taxon>Dikarya</taxon>
        <taxon>Basidiomycota</taxon>
        <taxon>Agaricomycotina</taxon>
        <taxon>Agaricomycetes</taxon>
        <taxon>Agaricomycetidae</taxon>
        <taxon>Boletales</taxon>
        <taxon>Suillineae</taxon>
        <taxon>Suillaceae</taxon>
        <taxon>Suillus</taxon>
    </lineage>
</organism>
<dbReference type="AlphaFoldDB" id="A0A9P7AQM9"/>
<accession>A0A9P7AQM9</accession>
<keyword evidence="4" id="KW-1185">Reference proteome</keyword>
<evidence type="ECO:0000313" key="4">
    <source>
        <dbReference type="Proteomes" id="UP000719766"/>
    </source>
</evidence>